<reference evidence="2 3" key="1">
    <citation type="submission" date="2019-06" db="EMBL/GenBank/DDBJ databases">
        <title>Sequencing the genomes of 1000 actinobacteria strains.</title>
        <authorList>
            <person name="Klenk H.-P."/>
        </authorList>
    </citation>
    <scope>NUCLEOTIDE SEQUENCE [LARGE SCALE GENOMIC DNA]</scope>
    <source>
        <strain evidence="2 3">DSM 44826</strain>
    </source>
</reference>
<keyword evidence="3" id="KW-1185">Reference proteome</keyword>
<keyword evidence="1" id="KW-0472">Membrane</keyword>
<organism evidence="2 3">
    <name type="scientific">Kitasatospora viridis</name>
    <dbReference type="NCBI Taxonomy" id="281105"/>
    <lineage>
        <taxon>Bacteria</taxon>
        <taxon>Bacillati</taxon>
        <taxon>Actinomycetota</taxon>
        <taxon>Actinomycetes</taxon>
        <taxon>Kitasatosporales</taxon>
        <taxon>Streptomycetaceae</taxon>
        <taxon>Kitasatospora</taxon>
    </lineage>
</organism>
<evidence type="ECO:0000256" key="1">
    <source>
        <dbReference type="SAM" id="Phobius"/>
    </source>
</evidence>
<protein>
    <submittedName>
        <fullName evidence="2">Uncharacterized protein</fullName>
    </submittedName>
</protein>
<feature type="transmembrane region" description="Helical" evidence="1">
    <location>
        <begin position="121"/>
        <end position="141"/>
    </location>
</feature>
<dbReference type="AlphaFoldDB" id="A0A561UBB7"/>
<feature type="transmembrane region" description="Helical" evidence="1">
    <location>
        <begin position="161"/>
        <end position="184"/>
    </location>
</feature>
<dbReference type="RefSeq" id="WP_246213306.1">
    <property type="nucleotide sequence ID" value="NZ_BAAAMZ010000004.1"/>
</dbReference>
<evidence type="ECO:0000313" key="3">
    <source>
        <dbReference type="Proteomes" id="UP000317940"/>
    </source>
</evidence>
<gene>
    <name evidence="2" type="ORF">FHX73_11416</name>
</gene>
<accession>A0A561UBB7</accession>
<dbReference type="Proteomes" id="UP000317940">
    <property type="component" value="Unassembled WGS sequence"/>
</dbReference>
<keyword evidence="1" id="KW-1133">Transmembrane helix</keyword>
<evidence type="ECO:0000313" key="2">
    <source>
        <dbReference type="EMBL" id="TWF96644.1"/>
    </source>
</evidence>
<comment type="caution">
    <text evidence="2">The sequence shown here is derived from an EMBL/GenBank/DDBJ whole genome shotgun (WGS) entry which is preliminary data.</text>
</comment>
<sequence length="185" mass="19606">MRRLLKAATLLVAGVLGLLLVGRLELGLALPLGRAAGVAGDRAVFQNDHCTTTVTKVTKGSSVDTWCTGTMHVRSAGWSLALHDPLPQPAPGGTLDFRCTGHACTQPEAFPVALGLLSECLLLAITTASLRALLTAARTWLQRDAPLITAPRWTRRAASAWLRYCQALVLAFCASVVATGVTFFL</sequence>
<dbReference type="EMBL" id="VIWT01000001">
    <property type="protein sequence ID" value="TWF96644.1"/>
    <property type="molecule type" value="Genomic_DNA"/>
</dbReference>
<keyword evidence="1" id="KW-0812">Transmembrane</keyword>
<name>A0A561UBB7_9ACTN</name>
<proteinExistence type="predicted"/>